<keyword evidence="4" id="KW-1185">Reference proteome</keyword>
<dbReference type="Pfam" id="PF26133">
    <property type="entry name" value="DUF8039"/>
    <property type="match status" value="1"/>
</dbReference>
<dbReference type="EMBL" id="CM016555">
    <property type="protein sequence ID" value="TKW20836.1"/>
    <property type="molecule type" value="Genomic_DNA"/>
</dbReference>
<dbReference type="Gramene" id="TKW20836">
    <property type="protein sequence ID" value="TKW20836"/>
    <property type="gene ID" value="SEVIR_4G115600v2"/>
</dbReference>
<feature type="compositionally biased region" description="Basic and acidic residues" evidence="1">
    <location>
        <begin position="319"/>
        <end position="332"/>
    </location>
</feature>
<proteinExistence type="predicted"/>
<dbReference type="PANTHER" id="PTHR33018">
    <property type="entry name" value="OS10G0338966 PROTEIN-RELATED"/>
    <property type="match status" value="1"/>
</dbReference>
<evidence type="ECO:0000313" key="4">
    <source>
        <dbReference type="Proteomes" id="UP000298652"/>
    </source>
</evidence>
<feature type="region of interest" description="Disordered" evidence="1">
    <location>
        <begin position="239"/>
        <end position="345"/>
    </location>
</feature>
<feature type="domain" description="DUF8039" evidence="2">
    <location>
        <begin position="143"/>
        <end position="236"/>
    </location>
</feature>
<dbReference type="PANTHER" id="PTHR33018:SF34">
    <property type="entry name" value="OS02G0472350 PROTEIN"/>
    <property type="match status" value="1"/>
</dbReference>
<protein>
    <recommendedName>
        <fullName evidence="2">DUF8039 domain-containing protein</fullName>
    </recommendedName>
</protein>
<evidence type="ECO:0000259" key="2">
    <source>
        <dbReference type="Pfam" id="PF26133"/>
    </source>
</evidence>
<accession>A0A4V6D863</accession>
<evidence type="ECO:0000313" key="3">
    <source>
        <dbReference type="EMBL" id="TKW20836.1"/>
    </source>
</evidence>
<feature type="compositionally biased region" description="Pro residues" evidence="1">
    <location>
        <begin position="247"/>
        <end position="261"/>
    </location>
</feature>
<gene>
    <name evidence="3" type="ORF">SEVIR_4G115600v2</name>
</gene>
<dbReference type="InterPro" id="IPR058352">
    <property type="entry name" value="DUF8039"/>
</dbReference>
<dbReference type="AlphaFoldDB" id="A0A4V6D863"/>
<dbReference type="Proteomes" id="UP000298652">
    <property type="component" value="Chromosome 4"/>
</dbReference>
<reference evidence="3" key="1">
    <citation type="submission" date="2019-03" db="EMBL/GenBank/DDBJ databases">
        <title>WGS assembly of Setaria viridis.</title>
        <authorList>
            <person name="Huang P."/>
            <person name="Jenkins J."/>
            <person name="Grimwood J."/>
            <person name="Barry K."/>
            <person name="Healey A."/>
            <person name="Mamidi S."/>
            <person name="Sreedasyam A."/>
            <person name="Shu S."/>
            <person name="Feldman M."/>
            <person name="Wu J."/>
            <person name="Yu Y."/>
            <person name="Chen C."/>
            <person name="Johnson J."/>
            <person name="Rokhsar D."/>
            <person name="Baxter I."/>
            <person name="Schmutz J."/>
            <person name="Brutnell T."/>
            <person name="Kellogg E."/>
        </authorList>
    </citation>
    <scope>NUCLEOTIDE SEQUENCE [LARGE SCALE GENOMIC DNA]</scope>
</reference>
<feature type="compositionally biased region" description="Polar residues" evidence="1">
    <location>
        <begin position="267"/>
        <end position="285"/>
    </location>
</feature>
<sequence>MGGRLHITKVTEEGQPIALENVARKFVSQYGTIVRDNVPISIREWKGRCRGFGVVLWKFAFRRDIDTYRNRKRRKEQQEESWRHMLEAKVHSQEVKMQEEINRRVALAVTKMAQSRALPDPNVVISPSQRRSNCASIGDNQRYPMDDIIQCTSCEMYRAFGNITIKVAYESALPILPGQTSHGMEVPPGYSSVRLDQICDSQYEGLELDLPRGDGERALRDALHGIIIWHKRYIIIPNKENSRPSSPAHPPPGPSSPPGPSHPARSLSPSPSNPGGASDDNQNTPPRSPSLGLKSSASKEPAAPLKKSRPPPSNPRQPKAKEPVKKTKKSEPIQKLASDMTSEEL</sequence>
<name>A0A4V6D863_SETVI</name>
<evidence type="ECO:0000256" key="1">
    <source>
        <dbReference type="SAM" id="MobiDB-lite"/>
    </source>
</evidence>
<organism evidence="3 4">
    <name type="scientific">Setaria viridis</name>
    <name type="common">Green bristlegrass</name>
    <name type="synonym">Setaria italica subsp. viridis</name>
    <dbReference type="NCBI Taxonomy" id="4556"/>
    <lineage>
        <taxon>Eukaryota</taxon>
        <taxon>Viridiplantae</taxon>
        <taxon>Streptophyta</taxon>
        <taxon>Embryophyta</taxon>
        <taxon>Tracheophyta</taxon>
        <taxon>Spermatophyta</taxon>
        <taxon>Magnoliopsida</taxon>
        <taxon>Liliopsida</taxon>
        <taxon>Poales</taxon>
        <taxon>Poaceae</taxon>
        <taxon>PACMAD clade</taxon>
        <taxon>Panicoideae</taxon>
        <taxon>Panicodae</taxon>
        <taxon>Paniceae</taxon>
        <taxon>Cenchrinae</taxon>
        <taxon>Setaria</taxon>
    </lineage>
</organism>